<protein>
    <submittedName>
        <fullName evidence="1">Phosphate starvation inducible protein</fullName>
    </submittedName>
</protein>
<organism evidence="1 2">
    <name type="scientific">Bacillus phage JL</name>
    <dbReference type="NCBI Taxonomy" id="1296655"/>
    <lineage>
        <taxon>Viruses</taxon>
        <taxon>Duplodnaviria</taxon>
        <taxon>Heunggongvirae</taxon>
        <taxon>Uroviricota</taxon>
        <taxon>Caudoviricetes</taxon>
        <taxon>Herelleviridae</taxon>
        <taxon>Spounavirinae</taxon>
        <taxon>Siminovitchvirus</taxon>
        <taxon>Siminovitchvirus JL</taxon>
    </lineage>
</organism>
<dbReference type="Proteomes" id="UP000015092">
    <property type="component" value="Segment"/>
</dbReference>
<dbReference type="EMBL" id="KC595512">
    <property type="protein sequence ID" value="AHB63467.1"/>
    <property type="molecule type" value="Genomic_DNA"/>
</dbReference>
<reference evidence="1 2" key="1">
    <citation type="journal article" date="2014" name="Genome Announc.">
        <title>Genome Sequences of Three Novel Bacillus cereus Bacteriophages.</title>
        <authorList>
            <person name="Grose J.H."/>
            <person name="Jensen J.D."/>
            <person name="Merrill B.D."/>
            <person name="Fisher J.N."/>
            <person name="Burnett S.H."/>
            <person name="Breakwell D.P."/>
        </authorList>
    </citation>
    <scope>NUCLEOTIDE SEQUENCE [LARGE SCALE GENOMIC DNA]</scope>
</reference>
<evidence type="ECO:0000313" key="1">
    <source>
        <dbReference type="EMBL" id="AHB63467.1"/>
    </source>
</evidence>
<dbReference type="GeneID" id="26642196"/>
<sequence>MYLTLVTRDAGYTDLLSGSHFASLCWHYHALIVRLCKFIYCTELPLISPSANTR</sequence>
<evidence type="ECO:0000313" key="2">
    <source>
        <dbReference type="Proteomes" id="UP000015092"/>
    </source>
</evidence>
<dbReference type="RefSeq" id="YP_009215854.1">
    <property type="nucleotide sequence ID" value="NC_028982.1"/>
</dbReference>
<dbReference type="KEGG" id="vg:26642196"/>
<keyword evidence="2" id="KW-1185">Reference proteome</keyword>
<proteinExistence type="predicted"/>
<gene>
    <name evidence="1" type="ORF">JL_78</name>
</gene>
<accession>V5TGC8</accession>
<name>V5TGC8_9CAUD</name>